<feature type="non-terminal residue" evidence="15">
    <location>
        <position position="1"/>
    </location>
</feature>
<gene>
    <name evidence="16" type="ORF">IHE44_0000981</name>
    <name evidence="15" type="ORF">IHE44_009599</name>
</gene>
<evidence type="ECO:0000256" key="6">
    <source>
        <dbReference type="ARBA" id="ARBA00022833"/>
    </source>
</evidence>
<evidence type="ECO:0000256" key="7">
    <source>
        <dbReference type="ARBA" id="ARBA00023015"/>
    </source>
</evidence>
<dbReference type="FunFam" id="4.10.320.30:FF:000001">
    <property type="entry name" value="Myelin transcription factor 1-like, a"/>
    <property type="match status" value="6"/>
</dbReference>
<feature type="coiled-coil region" evidence="12">
    <location>
        <begin position="1129"/>
        <end position="1191"/>
    </location>
</feature>
<evidence type="ECO:0000313" key="16">
    <source>
        <dbReference type="EMBL" id="KAI1243377.1"/>
    </source>
</evidence>
<evidence type="ECO:0000256" key="13">
    <source>
        <dbReference type="SAM" id="MobiDB-lite"/>
    </source>
</evidence>
<keyword evidence="6" id="KW-0862">Zinc</keyword>
<evidence type="ECO:0000256" key="10">
    <source>
        <dbReference type="ARBA" id="ARBA00023242"/>
    </source>
</evidence>
<dbReference type="EMBL" id="JADDUC010000039">
    <property type="protein sequence ID" value="KAG0122084.1"/>
    <property type="molecule type" value="Genomic_DNA"/>
</dbReference>
<keyword evidence="4" id="KW-0677">Repeat</keyword>
<feature type="region of interest" description="Disordered" evidence="13">
    <location>
        <begin position="225"/>
        <end position="327"/>
    </location>
</feature>
<evidence type="ECO:0000256" key="2">
    <source>
        <dbReference type="ARBA" id="ARBA00010194"/>
    </source>
</evidence>
<feature type="compositionally biased region" description="Acidic residues" evidence="13">
    <location>
        <begin position="397"/>
        <end position="410"/>
    </location>
</feature>
<dbReference type="GO" id="GO:0008270">
    <property type="term" value="F:zinc ion binding"/>
    <property type="evidence" value="ECO:0007669"/>
    <property type="project" value="UniProtKB-KW"/>
</dbReference>
<organism evidence="15">
    <name type="scientific">Lamprotornis superbus</name>
    <dbReference type="NCBI Taxonomy" id="245042"/>
    <lineage>
        <taxon>Eukaryota</taxon>
        <taxon>Metazoa</taxon>
        <taxon>Chordata</taxon>
        <taxon>Craniata</taxon>
        <taxon>Vertebrata</taxon>
        <taxon>Euteleostomi</taxon>
        <taxon>Archelosauria</taxon>
        <taxon>Archosauria</taxon>
        <taxon>Dinosauria</taxon>
        <taxon>Saurischia</taxon>
        <taxon>Theropoda</taxon>
        <taxon>Coelurosauria</taxon>
        <taxon>Aves</taxon>
        <taxon>Neognathae</taxon>
        <taxon>Neoaves</taxon>
        <taxon>Telluraves</taxon>
        <taxon>Australaves</taxon>
        <taxon>Passeriformes</taxon>
        <taxon>Sturnidae</taxon>
        <taxon>Lamprotornis</taxon>
    </lineage>
</organism>
<dbReference type="SUPFAM" id="SSF103637">
    <property type="entry name" value="CCHHC domain"/>
    <property type="match status" value="6"/>
</dbReference>
<evidence type="ECO:0000256" key="5">
    <source>
        <dbReference type="ARBA" id="ARBA00022771"/>
    </source>
</evidence>
<dbReference type="OrthoDB" id="10069059at2759"/>
<dbReference type="Pfam" id="PF01530">
    <property type="entry name" value="zf-C2HC"/>
    <property type="match status" value="6"/>
</dbReference>
<keyword evidence="5 11" id="KW-0863">Zinc-finger</keyword>
<dbReference type="PANTHER" id="PTHR10816">
    <property type="entry name" value="MYELIN TRANSCRIPTION FACTOR 1-RELATED"/>
    <property type="match status" value="1"/>
</dbReference>
<reference evidence="16" key="3">
    <citation type="submission" date="2022-01" db="EMBL/GenBank/DDBJ databases">
        <authorList>
            <person name="Rubenstein D.R."/>
        </authorList>
    </citation>
    <scope>NUCLEOTIDE SEQUENCE</scope>
    <source>
        <strain evidence="16">SS15</strain>
        <tissue evidence="16">Liver</tissue>
    </source>
</reference>
<dbReference type="EMBL" id="JADDUC020000001">
    <property type="protein sequence ID" value="KAI1243377.1"/>
    <property type="molecule type" value="Genomic_DNA"/>
</dbReference>
<accession>A0A835NTN3</accession>
<evidence type="ECO:0000256" key="11">
    <source>
        <dbReference type="PROSITE-ProRule" id="PRU01143"/>
    </source>
</evidence>
<evidence type="ECO:0000256" key="3">
    <source>
        <dbReference type="ARBA" id="ARBA00022723"/>
    </source>
</evidence>
<evidence type="ECO:0000256" key="1">
    <source>
        <dbReference type="ARBA" id="ARBA00004123"/>
    </source>
</evidence>
<dbReference type="Proteomes" id="UP000618051">
    <property type="component" value="Unassembled WGS sequence"/>
</dbReference>
<keyword evidence="9" id="KW-0804">Transcription</keyword>
<feature type="compositionally biased region" description="Low complexity" evidence="13">
    <location>
        <begin position="833"/>
        <end position="846"/>
    </location>
</feature>
<feature type="compositionally biased region" description="Basic residues" evidence="13">
    <location>
        <begin position="258"/>
        <end position="269"/>
    </location>
</feature>
<evidence type="ECO:0000259" key="14">
    <source>
        <dbReference type="Pfam" id="PF08474"/>
    </source>
</evidence>
<feature type="region of interest" description="Disordered" evidence="13">
    <location>
        <begin position="872"/>
        <end position="914"/>
    </location>
</feature>
<keyword evidence="17" id="KW-1185">Reference proteome</keyword>
<dbReference type="AlphaFoldDB" id="A0A835NTN3"/>
<comment type="similarity">
    <text evidence="2">Belongs to the MYT1 family.</text>
</comment>
<dbReference type="GO" id="GO:0000981">
    <property type="term" value="F:DNA-binding transcription factor activity, RNA polymerase II-specific"/>
    <property type="evidence" value="ECO:0007669"/>
    <property type="project" value="TreeGrafter"/>
</dbReference>
<keyword evidence="8" id="KW-0238">DNA-binding</keyword>
<dbReference type="Gene3D" id="4.10.320.30">
    <property type="match status" value="6"/>
</dbReference>
<feature type="compositionally biased region" description="Basic and acidic residues" evidence="13">
    <location>
        <begin position="302"/>
        <end position="311"/>
    </location>
</feature>
<dbReference type="PROSITE" id="PS51802">
    <property type="entry name" value="ZF_CCHHC"/>
    <property type="match status" value="6"/>
</dbReference>
<feature type="region of interest" description="Disordered" evidence="13">
    <location>
        <begin position="817"/>
        <end position="846"/>
    </location>
</feature>
<feature type="domain" description="Myelin transcription factor 1" evidence="14">
    <location>
        <begin position="690"/>
        <end position="918"/>
    </location>
</feature>
<keyword evidence="7" id="KW-0805">Transcription regulation</keyword>
<proteinExistence type="inferred from homology"/>
<dbReference type="InterPro" id="IPR002515">
    <property type="entry name" value="Znf_C2H2C"/>
</dbReference>
<evidence type="ECO:0000313" key="15">
    <source>
        <dbReference type="EMBL" id="KAG0122084.1"/>
    </source>
</evidence>
<sequence>SNLIEWHITDEVIAKIQDNNRDIIQTDIYKSQYIQIDCMFTALEITNSWQLPWSPEFAFAGSCVHITPPVSFPDCQFHPKKRINDISGPANAVARTVELHFFSYHEPRILVMVSNGNFENEFEDYLLNQARNFGMCDKSGPLESAPIFTWKHAKMDADGENKKLRTRSKGTKVQVDSIAQELRLDVDSIHFQLSSPVLPVMSLKELMNLRLFDFFIVPDLFPVDDHKPHRDGKANPAYKCSMAKKRKAEDQISGVPVNKRKSLLMKPRHYSPSLECKEENEDRTELQEDISVLQSSSAPEESTTKSSEETPHSGGQENSSQRKDNYSSYQDAVAKSLMNMGKVAKDAPSQTVAENLNDSGIQSLKTESDDTDECYLISSAQGKEKTAVSDPKYCSSEENESNSEIMDNEWDSSSNFSEETSVKPHVTQKYIVECNQPSILEVPEIKKEEVEYGPCETLCDSETELRAPQEPHSDPFEKRIQNLFPESEEDDNECLSETTDVSVELDKTKGNLSLLEQAIALQAEQGHVFHSTYKELDRFLLEHLAGERRQTKVIDIGGRQIFSSKHSPRPEKRETKCPIPGCDGTGHVTGLYPHHRSLSGCPHKVRVPLEILAMHENVLKCPTPGCTGRGHVNSNRNTHRSLSGCPIAAAEKLAMSQEKNQLESPKAGQCHDQTHRTNLAKQPEVSQYSYRTSQPVTSSRGTLVKEQEKFGKVPFDYASFDAQVFGKRTTAPVSQAKHFSNPVKFSNRLPSASAHTQSPCHANSYSYGQCSEDTHIAAAAAILNLSTRCREAAEILSNKPQSLSAKGAEIEVDENGTLDLSMKKNRSQDKVMPLTSSSTALPTPSSSPFKASSILVNAAFYQALCEQEGWDTPINYSKTHGRKEEKEKDPVSSPENMEEKKYPGDVSIPSPKPKLHSRDLKKELITCPTPGCDGSGHVTGNYASHRSVSGCPLADKTLKSLMAANSQELKCPTPGCDGSGHVTGNYASHRSLSGCPHARKGGIKVTPTKEEKEDPELKCPVVGCDGQGHISGKYTSHRTASGCPLAAKRQKESPVNGSSLSWKLNKQELPHCPLPGCNGLGHVNNVFVTHRSLSGCPLNAQTIKKGKISEELMTIKLKASGGIESDEEIRHLDEEIKELNESNLKIEADMMKLQTQITSMESNLKTIEEENKLIEQNNESLLKELAGLSQALISSLADIQLPQMGPISEQNFEAYVNTLTDMYSNLERDYSPECKALLESIKQAVKGIHV</sequence>
<dbReference type="Pfam" id="PF08474">
    <property type="entry name" value="MYT1"/>
    <property type="match status" value="1"/>
</dbReference>
<keyword evidence="12" id="KW-0175">Coiled coil</keyword>
<protein>
    <submittedName>
        <fullName evidence="15">Suppression of tumorigenicity 18 protein</fullName>
    </submittedName>
</protein>
<dbReference type="InterPro" id="IPR036060">
    <property type="entry name" value="Znf_C2H2C_sf"/>
</dbReference>
<evidence type="ECO:0000256" key="4">
    <source>
        <dbReference type="ARBA" id="ARBA00022737"/>
    </source>
</evidence>
<keyword evidence="3" id="KW-0479">Metal-binding</keyword>
<feature type="region of interest" description="Disordered" evidence="13">
    <location>
        <begin position="388"/>
        <end position="417"/>
    </location>
</feature>
<evidence type="ECO:0000313" key="17">
    <source>
        <dbReference type="Proteomes" id="UP000618051"/>
    </source>
</evidence>
<evidence type="ECO:0000256" key="9">
    <source>
        <dbReference type="ARBA" id="ARBA00023163"/>
    </source>
</evidence>
<reference evidence="16 17" key="2">
    <citation type="journal article" date="2021" name="J. Hered.">
        <title>Feather Gene Expression Elucidates the Developmental Basis of Plumage Iridescence in African Starlings.</title>
        <authorList>
            <person name="Rubenstein D.R."/>
            <person name="Corvelo A."/>
            <person name="MacManes M.D."/>
            <person name="Maia R."/>
            <person name="Narzisi G."/>
            <person name="Rousaki A."/>
            <person name="Vandenabeele P."/>
            <person name="Shawkey M.D."/>
            <person name="Solomon J."/>
        </authorList>
    </citation>
    <scope>NUCLEOTIDE SEQUENCE [LARGE SCALE GENOMIC DNA]</scope>
    <source>
        <strain evidence="16">SS15</strain>
    </source>
</reference>
<keyword evidence="10" id="KW-0539">Nucleus</keyword>
<dbReference type="PANTHER" id="PTHR10816:SF9">
    <property type="entry name" value="SUPPRESSION OF TUMORIGENICITY 18 PROTEIN"/>
    <property type="match status" value="1"/>
</dbReference>
<dbReference type="GO" id="GO:0000978">
    <property type="term" value="F:RNA polymerase II cis-regulatory region sequence-specific DNA binding"/>
    <property type="evidence" value="ECO:0007669"/>
    <property type="project" value="TreeGrafter"/>
</dbReference>
<dbReference type="GO" id="GO:0005634">
    <property type="term" value="C:nucleus"/>
    <property type="evidence" value="ECO:0007669"/>
    <property type="project" value="UniProtKB-SubCell"/>
</dbReference>
<reference evidence="15" key="1">
    <citation type="submission" date="2020-10" db="EMBL/GenBank/DDBJ databases">
        <title>Feather gene expression reveals the developmental basis of iridescence in African starlings.</title>
        <authorList>
            <person name="Rubenstein D.R."/>
        </authorList>
    </citation>
    <scope>NUCLEOTIDE SEQUENCE</scope>
    <source>
        <strain evidence="15">SS15</strain>
        <tissue evidence="15">Liver</tissue>
    </source>
</reference>
<evidence type="ECO:0000256" key="12">
    <source>
        <dbReference type="SAM" id="Coils"/>
    </source>
</evidence>
<dbReference type="InterPro" id="IPR013681">
    <property type="entry name" value="Myelin_TF"/>
</dbReference>
<comment type="subcellular location">
    <subcellularLocation>
        <location evidence="1">Nucleus</location>
    </subcellularLocation>
</comment>
<comment type="caution">
    <text evidence="15">The sequence shown here is derived from an EMBL/GenBank/DDBJ whole genome shotgun (WGS) entry which is preliminary data.</text>
</comment>
<name>A0A835NTN3_9PASS</name>
<evidence type="ECO:0000256" key="8">
    <source>
        <dbReference type="ARBA" id="ARBA00023125"/>
    </source>
</evidence>